<keyword evidence="5 8" id="KW-0472">Membrane</keyword>
<keyword evidence="4" id="KW-0297">G-protein coupled receptor</keyword>
<evidence type="ECO:0000256" key="2">
    <source>
        <dbReference type="ARBA" id="ARBA00022692"/>
    </source>
</evidence>
<dbReference type="PRINTS" id="PR00237">
    <property type="entry name" value="GPCRRHODOPSN"/>
</dbReference>
<dbReference type="PANTHER" id="PTHR24240">
    <property type="entry name" value="OPSIN"/>
    <property type="match status" value="1"/>
</dbReference>
<organism evidence="10 11">
    <name type="scientific">Hydra vulgaris</name>
    <name type="common">Hydra</name>
    <name type="synonym">Hydra attenuata</name>
    <dbReference type="NCBI Taxonomy" id="6087"/>
    <lineage>
        <taxon>Eukaryota</taxon>
        <taxon>Metazoa</taxon>
        <taxon>Cnidaria</taxon>
        <taxon>Hydrozoa</taxon>
        <taxon>Hydroidolina</taxon>
        <taxon>Anthoathecata</taxon>
        <taxon>Aplanulata</taxon>
        <taxon>Hydridae</taxon>
        <taxon>Hydra</taxon>
    </lineage>
</organism>
<protein>
    <submittedName>
        <fullName evidence="11">Rhodopsin, G0-coupled-like</fullName>
    </submittedName>
</protein>
<feature type="transmembrane region" description="Helical" evidence="8">
    <location>
        <begin position="166"/>
        <end position="192"/>
    </location>
</feature>
<keyword evidence="10" id="KW-1185">Reference proteome</keyword>
<feature type="transmembrane region" description="Helical" evidence="8">
    <location>
        <begin position="125"/>
        <end position="146"/>
    </location>
</feature>
<name>A0ABM4D0H3_HYDVU</name>
<sequence>MEEALYTIYILLLIIISTLLNLIISYVIIYKIKTFEITHLFILSISISDMVHAVIGLVSEIYILQNLTVFDKSYICFEASFLTYFISVSNIVHTVIISVIRLIALKWPIYYFNNCKKLRYKMGSLFFCYFYGLLWALFPLLGWSKYEKDLDGMRCSLDWNLTKYNSFTYLMFTFTFCYIMPAIFLFLSLKVIHQTVDYHRSFRENCPNQLIEILEKSYLNVLTCSAVAYFVVWTPYSVVSVLSIFQIKIPSFVITFCALFAKLTTVLNALVNCYFNKSFQVHLYKLKIFEYFLKGNKIEHNPNSITGEAHA</sequence>
<feature type="domain" description="G-protein coupled receptors family 1 profile" evidence="9">
    <location>
        <begin position="20"/>
        <end position="272"/>
    </location>
</feature>
<feature type="transmembrane region" description="Helical" evidence="8">
    <location>
        <begin position="213"/>
        <end position="232"/>
    </location>
</feature>
<keyword evidence="7" id="KW-0807">Transducer</keyword>
<dbReference type="Gene3D" id="1.20.1070.10">
    <property type="entry name" value="Rhodopsin 7-helix transmembrane proteins"/>
    <property type="match status" value="1"/>
</dbReference>
<keyword evidence="2 8" id="KW-0812">Transmembrane</keyword>
<accession>A0ABM4D0H3</accession>
<dbReference type="InterPro" id="IPR000276">
    <property type="entry name" value="GPCR_Rhodpsn"/>
</dbReference>
<evidence type="ECO:0000256" key="5">
    <source>
        <dbReference type="ARBA" id="ARBA00023136"/>
    </source>
</evidence>
<evidence type="ECO:0000256" key="4">
    <source>
        <dbReference type="ARBA" id="ARBA00023040"/>
    </source>
</evidence>
<feature type="transmembrane region" description="Helical" evidence="8">
    <location>
        <begin position="252"/>
        <end position="275"/>
    </location>
</feature>
<evidence type="ECO:0000256" key="6">
    <source>
        <dbReference type="ARBA" id="ARBA00023170"/>
    </source>
</evidence>
<keyword evidence="6" id="KW-0675">Receptor</keyword>
<dbReference type="Pfam" id="PF00001">
    <property type="entry name" value="7tm_1"/>
    <property type="match status" value="1"/>
</dbReference>
<dbReference type="InterPro" id="IPR017452">
    <property type="entry name" value="GPCR_Rhodpsn_7TM"/>
</dbReference>
<keyword evidence="3 8" id="KW-1133">Transmembrane helix</keyword>
<dbReference type="GeneID" id="101235336"/>
<proteinExistence type="predicted"/>
<feature type="transmembrane region" description="Helical" evidence="8">
    <location>
        <begin position="84"/>
        <end position="104"/>
    </location>
</feature>
<dbReference type="PROSITE" id="PS50262">
    <property type="entry name" value="G_PROTEIN_RECEP_F1_2"/>
    <property type="match status" value="1"/>
</dbReference>
<evidence type="ECO:0000313" key="11">
    <source>
        <dbReference type="RefSeq" id="XP_065667741.1"/>
    </source>
</evidence>
<feature type="transmembrane region" description="Helical" evidence="8">
    <location>
        <begin position="40"/>
        <end position="64"/>
    </location>
</feature>
<dbReference type="InterPro" id="IPR050125">
    <property type="entry name" value="GPCR_opsins"/>
</dbReference>
<dbReference type="SUPFAM" id="SSF81321">
    <property type="entry name" value="Family A G protein-coupled receptor-like"/>
    <property type="match status" value="1"/>
</dbReference>
<evidence type="ECO:0000256" key="7">
    <source>
        <dbReference type="ARBA" id="ARBA00023224"/>
    </source>
</evidence>
<dbReference type="RefSeq" id="XP_065667741.1">
    <property type="nucleotide sequence ID" value="XM_065811669.1"/>
</dbReference>
<evidence type="ECO:0000256" key="3">
    <source>
        <dbReference type="ARBA" id="ARBA00022989"/>
    </source>
</evidence>
<evidence type="ECO:0000259" key="9">
    <source>
        <dbReference type="PROSITE" id="PS50262"/>
    </source>
</evidence>
<evidence type="ECO:0000256" key="8">
    <source>
        <dbReference type="SAM" id="Phobius"/>
    </source>
</evidence>
<reference evidence="11" key="1">
    <citation type="submission" date="2025-08" db="UniProtKB">
        <authorList>
            <consortium name="RefSeq"/>
        </authorList>
    </citation>
    <scope>IDENTIFICATION</scope>
</reference>
<gene>
    <name evidence="11" type="primary">LOC101235336</name>
</gene>
<evidence type="ECO:0000313" key="10">
    <source>
        <dbReference type="Proteomes" id="UP001652625"/>
    </source>
</evidence>
<evidence type="ECO:0000256" key="1">
    <source>
        <dbReference type="ARBA" id="ARBA00004141"/>
    </source>
</evidence>
<comment type="subcellular location">
    <subcellularLocation>
        <location evidence="1">Membrane</location>
        <topology evidence="1">Multi-pass membrane protein</topology>
    </subcellularLocation>
</comment>
<dbReference type="Proteomes" id="UP001652625">
    <property type="component" value="Chromosome 12"/>
</dbReference>
<feature type="transmembrane region" description="Helical" evidence="8">
    <location>
        <begin position="6"/>
        <end position="28"/>
    </location>
</feature>